<gene>
    <name evidence="1" type="ORF">KPH14_012876</name>
</gene>
<dbReference type="Proteomes" id="UP001258017">
    <property type="component" value="Unassembled WGS sequence"/>
</dbReference>
<organism evidence="1 2">
    <name type="scientific">Odynerus spinipes</name>
    <dbReference type="NCBI Taxonomy" id="1348599"/>
    <lineage>
        <taxon>Eukaryota</taxon>
        <taxon>Metazoa</taxon>
        <taxon>Ecdysozoa</taxon>
        <taxon>Arthropoda</taxon>
        <taxon>Hexapoda</taxon>
        <taxon>Insecta</taxon>
        <taxon>Pterygota</taxon>
        <taxon>Neoptera</taxon>
        <taxon>Endopterygota</taxon>
        <taxon>Hymenoptera</taxon>
        <taxon>Apocrita</taxon>
        <taxon>Aculeata</taxon>
        <taxon>Vespoidea</taxon>
        <taxon>Vespidae</taxon>
        <taxon>Eumeninae</taxon>
        <taxon>Odynerus</taxon>
    </lineage>
</organism>
<reference evidence="1" key="2">
    <citation type="journal article" date="2023" name="Commun. Biol.">
        <title>Intrasexual cuticular hydrocarbon dimorphism in a wasp sheds light on hydrocarbon biosynthesis genes in Hymenoptera.</title>
        <authorList>
            <person name="Moris V.C."/>
            <person name="Podsiadlowski L."/>
            <person name="Martin S."/>
            <person name="Oeyen J.P."/>
            <person name="Donath A."/>
            <person name="Petersen M."/>
            <person name="Wilbrandt J."/>
            <person name="Misof B."/>
            <person name="Liedtke D."/>
            <person name="Thamm M."/>
            <person name="Scheiner R."/>
            <person name="Schmitt T."/>
            <person name="Niehuis O."/>
        </authorList>
    </citation>
    <scope>NUCLEOTIDE SEQUENCE</scope>
    <source>
        <strain evidence="1">GBR_01_08_01A</strain>
    </source>
</reference>
<comment type="caution">
    <text evidence="1">The sequence shown here is derived from an EMBL/GenBank/DDBJ whole genome shotgun (WGS) entry which is preliminary data.</text>
</comment>
<evidence type="ECO:0000313" key="2">
    <source>
        <dbReference type="Proteomes" id="UP001258017"/>
    </source>
</evidence>
<feature type="non-terminal residue" evidence="1">
    <location>
        <position position="1"/>
    </location>
</feature>
<keyword evidence="2" id="KW-1185">Reference proteome</keyword>
<evidence type="ECO:0000313" key="1">
    <source>
        <dbReference type="EMBL" id="KAK2578207.1"/>
    </source>
</evidence>
<reference evidence="1" key="1">
    <citation type="submission" date="2021-08" db="EMBL/GenBank/DDBJ databases">
        <authorList>
            <person name="Misof B."/>
            <person name="Oliver O."/>
            <person name="Podsiadlowski L."/>
            <person name="Donath A."/>
            <person name="Peters R."/>
            <person name="Mayer C."/>
            <person name="Rust J."/>
            <person name="Gunkel S."/>
            <person name="Lesny P."/>
            <person name="Martin S."/>
            <person name="Oeyen J.P."/>
            <person name="Petersen M."/>
            <person name="Panagiotis P."/>
            <person name="Wilbrandt J."/>
            <person name="Tanja T."/>
        </authorList>
    </citation>
    <scope>NUCLEOTIDE SEQUENCE</scope>
    <source>
        <strain evidence="1">GBR_01_08_01A</strain>
        <tissue evidence="1">Thorax + abdomen</tissue>
    </source>
</reference>
<sequence length="213" mass="23739">MCAHARLLDRARHAQDAIIPCSMEHLSSPRRLNQLRKELICQLSIHRQRSSFPIAGIGGENATHTRGKAVITLRSIHSTAKVTLQAHVLRKLTSVLPSFESQPQKWPHIANLKLADPEFLKPRAIDIIIGVDTYGQITKPNIIKHSPLAPIAQLSIFGWLVHGPVTAALLSASTVHHAIKHEDTALQELLTKFWIQEELPTDRSTSLTPEEQE</sequence>
<evidence type="ECO:0008006" key="3">
    <source>
        <dbReference type="Google" id="ProtNLM"/>
    </source>
</evidence>
<dbReference type="AlphaFoldDB" id="A0AAD9VLL6"/>
<name>A0AAD9VLL6_9HYME</name>
<proteinExistence type="predicted"/>
<dbReference type="EMBL" id="JAIFRP010000527">
    <property type="protein sequence ID" value="KAK2578207.1"/>
    <property type="molecule type" value="Genomic_DNA"/>
</dbReference>
<protein>
    <recommendedName>
        <fullName evidence="3">Peptidase aspartic putative domain-containing protein</fullName>
    </recommendedName>
</protein>
<accession>A0AAD9VLL6</accession>